<organism evidence="1 2">
    <name type="scientific">Sporothrix brasiliensis 5110</name>
    <dbReference type="NCBI Taxonomy" id="1398154"/>
    <lineage>
        <taxon>Eukaryota</taxon>
        <taxon>Fungi</taxon>
        <taxon>Dikarya</taxon>
        <taxon>Ascomycota</taxon>
        <taxon>Pezizomycotina</taxon>
        <taxon>Sordariomycetes</taxon>
        <taxon>Sordariomycetidae</taxon>
        <taxon>Ophiostomatales</taxon>
        <taxon>Ophiostomataceae</taxon>
        <taxon>Sporothrix</taxon>
    </lineage>
</organism>
<dbReference type="HOGENOM" id="CLU_1723525_0_0_1"/>
<name>A0A0C2FFL0_9PEZI</name>
<evidence type="ECO:0000313" key="2">
    <source>
        <dbReference type="Proteomes" id="UP000031575"/>
    </source>
</evidence>
<protein>
    <submittedName>
        <fullName evidence="1">Uncharacterized protein</fullName>
    </submittedName>
</protein>
<keyword evidence="2" id="KW-1185">Reference proteome</keyword>
<accession>A0A0C2FFL0</accession>
<gene>
    <name evidence="1" type="ORF">SPBR_01098</name>
</gene>
<dbReference type="VEuPathDB" id="FungiDB:SPBR_01098"/>
<dbReference type="OrthoDB" id="4643110at2759"/>
<comment type="caution">
    <text evidence="1">The sequence shown here is derived from an EMBL/GenBank/DDBJ whole genome shotgun (WGS) entry which is preliminary data.</text>
</comment>
<sequence>MPSSTSGTQDAHSVAARDQLHEPHFWTLPPWFHCHIQTHAGTTIFWLPIDSEEGRVYAQLTTDAARLPYIITHSTEIWHTTMPEGLYFYDEPANTRYCIRRHTAAFDGLLRLGLPDGSILWPEGSPQWEAVAQYYRDLGKNLGAIHADRGRY</sequence>
<proteinExistence type="predicted"/>
<dbReference type="GeneID" id="63674337"/>
<evidence type="ECO:0000313" key="1">
    <source>
        <dbReference type="EMBL" id="KIH89928.1"/>
    </source>
</evidence>
<dbReference type="AlphaFoldDB" id="A0A0C2FFL0"/>
<reference evidence="1 2" key="1">
    <citation type="journal article" date="2014" name="BMC Genomics">
        <title>Comparative genomics of the major fungal agents of human and animal Sporotrichosis: Sporothrix schenckii and Sporothrix brasiliensis.</title>
        <authorList>
            <person name="Teixeira M.M."/>
            <person name="de Almeida L.G."/>
            <person name="Kubitschek-Barreira P."/>
            <person name="Alves F.L."/>
            <person name="Kioshima E.S."/>
            <person name="Abadio A.K."/>
            <person name="Fernandes L."/>
            <person name="Derengowski L.S."/>
            <person name="Ferreira K.S."/>
            <person name="Souza R.C."/>
            <person name="Ruiz J.C."/>
            <person name="de Andrade N.C."/>
            <person name="Paes H.C."/>
            <person name="Nicola A.M."/>
            <person name="Albuquerque P."/>
            <person name="Gerber A.L."/>
            <person name="Martins V.P."/>
            <person name="Peconick L.D."/>
            <person name="Neto A.V."/>
            <person name="Chaucanez C.B."/>
            <person name="Silva P.A."/>
            <person name="Cunha O.L."/>
            <person name="de Oliveira F.F."/>
            <person name="dos Santos T.C."/>
            <person name="Barros A.L."/>
            <person name="Soares M.A."/>
            <person name="de Oliveira L.M."/>
            <person name="Marini M.M."/>
            <person name="Villalobos-Duno H."/>
            <person name="Cunha M.M."/>
            <person name="de Hoog S."/>
            <person name="da Silveira J.F."/>
            <person name="Henrissat B."/>
            <person name="Nino-Vega G.A."/>
            <person name="Cisalpino P.S."/>
            <person name="Mora-Montes H.M."/>
            <person name="Almeida S.R."/>
            <person name="Stajich J.E."/>
            <person name="Lopes-Bezerra L.M."/>
            <person name="Vasconcelos A.T."/>
            <person name="Felipe M.S."/>
        </authorList>
    </citation>
    <scope>NUCLEOTIDE SEQUENCE [LARGE SCALE GENOMIC DNA]</scope>
    <source>
        <strain evidence="1 2">5110</strain>
    </source>
</reference>
<dbReference type="RefSeq" id="XP_040617938.1">
    <property type="nucleotide sequence ID" value="XM_040759416.1"/>
</dbReference>
<dbReference type="Proteomes" id="UP000031575">
    <property type="component" value="Unassembled WGS sequence"/>
</dbReference>
<dbReference type="EMBL" id="AWTV01000008">
    <property type="protein sequence ID" value="KIH89928.1"/>
    <property type="molecule type" value="Genomic_DNA"/>
</dbReference>